<dbReference type="InterPro" id="IPR036259">
    <property type="entry name" value="MFS_trans_sf"/>
</dbReference>
<feature type="transmembrane region" description="Helical" evidence="5">
    <location>
        <begin position="7"/>
        <end position="28"/>
    </location>
</feature>
<reference evidence="7" key="2">
    <citation type="submission" date="2020-10" db="UniProtKB">
        <authorList>
            <consortium name="WormBaseParasite"/>
        </authorList>
    </citation>
    <scope>IDENTIFICATION</scope>
</reference>
<keyword evidence="2 5" id="KW-0812">Transmembrane</keyword>
<dbReference type="Proteomes" id="UP000492821">
    <property type="component" value="Unassembled WGS sequence"/>
</dbReference>
<protein>
    <submittedName>
        <fullName evidence="7">MFS domain-containing protein</fullName>
    </submittedName>
</protein>
<keyword evidence="3 5" id="KW-1133">Transmembrane helix</keyword>
<sequence>MSITPTYGITILCTALGASFQFYTYGVINPAQEVISAWINETNFERHGRYLDETSSNLFWSVVVAIVTVGGIFGALITK</sequence>
<keyword evidence="6" id="KW-1185">Reference proteome</keyword>
<accession>A0A7E4VTN9</accession>
<evidence type="ECO:0000313" key="7">
    <source>
        <dbReference type="WBParaSite" id="Pan_g3222.t1"/>
    </source>
</evidence>
<evidence type="ECO:0000256" key="2">
    <source>
        <dbReference type="ARBA" id="ARBA00022692"/>
    </source>
</evidence>
<dbReference type="InterPro" id="IPR005828">
    <property type="entry name" value="MFS_sugar_transport-like"/>
</dbReference>
<feature type="transmembrane region" description="Helical" evidence="5">
    <location>
        <begin position="58"/>
        <end position="77"/>
    </location>
</feature>
<dbReference type="InterPro" id="IPR045263">
    <property type="entry name" value="GLUT"/>
</dbReference>
<evidence type="ECO:0000256" key="4">
    <source>
        <dbReference type="ARBA" id="ARBA00023136"/>
    </source>
</evidence>
<dbReference type="WBParaSite" id="Pan_g3222.t1">
    <property type="protein sequence ID" value="Pan_g3222.t1"/>
    <property type="gene ID" value="Pan_g3222"/>
</dbReference>
<dbReference type="GO" id="GO:0016020">
    <property type="term" value="C:membrane"/>
    <property type="evidence" value="ECO:0007669"/>
    <property type="project" value="UniProtKB-SubCell"/>
</dbReference>
<dbReference type="AlphaFoldDB" id="A0A7E4VTN9"/>
<proteinExistence type="predicted"/>
<dbReference type="PANTHER" id="PTHR23503:SF121">
    <property type="entry name" value="MAJOR FACILITATOR SUPERFAMILY (MFS) PROFILE DOMAIN-CONTAINING PROTEIN"/>
    <property type="match status" value="1"/>
</dbReference>
<reference evidence="6" key="1">
    <citation type="journal article" date="2013" name="Genetics">
        <title>The draft genome and transcriptome of Panagrellus redivivus are shaped by the harsh demands of a free-living lifestyle.</title>
        <authorList>
            <person name="Srinivasan J."/>
            <person name="Dillman A.R."/>
            <person name="Macchietto M.G."/>
            <person name="Heikkinen L."/>
            <person name="Lakso M."/>
            <person name="Fracchia K.M."/>
            <person name="Antoshechkin I."/>
            <person name="Mortazavi A."/>
            <person name="Wong G."/>
            <person name="Sternberg P.W."/>
        </authorList>
    </citation>
    <scope>NUCLEOTIDE SEQUENCE [LARGE SCALE GENOMIC DNA]</scope>
    <source>
        <strain evidence="6">MT8872</strain>
    </source>
</reference>
<evidence type="ECO:0000313" key="6">
    <source>
        <dbReference type="Proteomes" id="UP000492821"/>
    </source>
</evidence>
<dbReference type="Pfam" id="PF00083">
    <property type="entry name" value="Sugar_tr"/>
    <property type="match status" value="1"/>
</dbReference>
<comment type="subcellular location">
    <subcellularLocation>
        <location evidence="1">Membrane</location>
    </subcellularLocation>
</comment>
<evidence type="ECO:0000256" key="3">
    <source>
        <dbReference type="ARBA" id="ARBA00022989"/>
    </source>
</evidence>
<organism evidence="6 7">
    <name type="scientific">Panagrellus redivivus</name>
    <name type="common">Microworm</name>
    <dbReference type="NCBI Taxonomy" id="6233"/>
    <lineage>
        <taxon>Eukaryota</taxon>
        <taxon>Metazoa</taxon>
        <taxon>Ecdysozoa</taxon>
        <taxon>Nematoda</taxon>
        <taxon>Chromadorea</taxon>
        <taxon>Rhabditida</taxon>
        <taxon>Tylenchina</taxon>
        <taxon>Panagrolaimomorpha</taxon>
        <taxon>Panagrolaimoidea</taxon>
        <taxon>Panagrolaimidae</taxon>
        <taxon>Panagrellus</taxon>
    </lineage>
</organism>
<keyword evidence="4 5" id="KW-0472">Membrane</keyword>
<evidence type="ECO:0000256" key="1">
    <source>
        <dbReference type="ARBA" id="ARBA00004370"/>
    </source>
</evidence>
<name>A0A7E4VTN9_PANRE</name>
<dbReference type="PANTHER" id="PTHR23503">
    <property type="entry name" value="SOLUTE CARRIER FAMILY 2"/>
    <property type="match status" value="1"/>
</dbReference>
<dbReference type="GO" id="GO:0015149">
    <property type="term" value="F:hexose transmembrane transporter activity"/>
    <property type="evidence" value="ECO:0007669"/>
    <property type="project" value="TreeGrafter"/>
</dbReference>
<evidence type="ECO:0000256" key="5">
    <source>
        <dbReference type="SAM" id="Phobius"/>
    </source>
</evidence>
<dbReference type="Gene3D" id="1.20.1250.20">
    <property type="entry name" value="MFS general substrate transporter like domains"/>
    <property type="match status" value="1"/>
</dbReference>